<protein>
    <submittedName>
        <fullName evidence="2">Uncharacterized protein</fullName>
    </submittedName>
</protein>
<gene>
    <name evidence="2" type="ORF">J2W88_000709</name>
    <name evidence="3" type="ORF">J2W93_000710</name>
</gene>
<sequence length="58" mass="6405">MTVPETAMRKTAKFVEDLSRRAHLQSAYKIGTQQGIAPPPHNSSLALHLSRHSNPLTL</sequence>
<evidence type="ECO:0000313" key="2">
    <source>
        <dbReference type="EMBL" id="MDR6765451.1"/>
    </source>
</evidence>
<evidence type="ECO:0000313" key="4">
    <source>
        <dbReference type="Proteomes" id="UP001249076"/>
    </source>
</evidence>
<evidence type="ECO:0000313" key="3">
    <source>
        <dbReference type="EMBL" id="MDR6835889.1"/>
    </source>
</evidence>
<organism evidence="2 5">
    <name type="scientific">Acidovorax delafieldii</name>
    <name type="common">Pseudomonas delafieldii</name>
    <dbReference type="NCBI Taxonomy" id="47920"/>
    <lineage>
        <taxon>Bacteria</taxon>
        <taxon>Pseudomonadati</taxon>
        <taxon>Pseudomonadota</taxon>
        <taxon>Betaproteobacteria</taxon>
        <taxon>Burkholderiales</taxon>
        <taxon>Comamonadaceae</taxon>
        <taxon>Acidovorax</taxon>
    </lineage>
</organism>
<dbReference type="Proteomes" id="UP001253458">
    <property type="component" value="Unassembled WGS sequence"/>
</dbReference>
<name>A0AAJ2EZA3_ACIDE</name>
<dbReference type="AlphaFoldDB" id="A0AAJ2EZA3"/>
<comment type="caution">
    <text evidence="2">The sequence shown here is derived from an EMBL/GenBank/DDBJ whole genome shotgun (WGS) entry which is preliminary data.</text>
</comment>
<dbReference type="Proteomes" id="UP001249076">
    <property type="component" value="Unassembled WGS sequence"/>
</dbReference>
<dbReference type="EMBL" id="JAVDTS010000001">
    <property type="protein sequence ID" value="MDR6835889.1"/>
    <property type="molecule type" value="Genomic_DNA"/>
</dbReference>
<dbReference type="EMBL" id="JAVDTL010000001">
    <property type="protein sequence ID" value="MDR6765451.1"/>
    <property type="molecule type" value="Genomic_DNA"/>
</dbReference>
<evidence type="ECO:0000256" key="1">
    <source>
        <dbReference type="SAM" id="MobiDB-lite"/>
    </source>
</evidence>
<dbReference type="RefSeq" id="WP_209816473.1">
    <property type="nucleotide sequence ID" value="NZ_JAVDTL010000001.1"/>
</dbReference>
<feature type="region of interest" description="Disordered" evidence="1">
    <location>
        <begin position="29"/>
        <end position="58"/>
    </location>
</feature>
<proteinExistence type="predicted"/>
<accession>A0AAJ2EZA3</accession>
<keyword evidence="4" id="KW-1185">Reference proteome</keyword>
<evidence type="ECO:0000313" key="5">
    <source>
        <dbReference type="Proteomes" id="UP001253458"/>
    </source>
</evidence>
<reference evidence="2 4" key="1">
    <citation type="submission" date="2023-07" db="EMBL/GenBank/DDBJ databases">
        <title>Sorghum-associated microbial communities from plants grown in Nebraska, USA.</title>
        <authorList>
            <person name="Schachtman D."/>
        </authorList>
    </citation>
    <scope>NUCLEOTIDE SEQUENCE</scope>
    <source>
        <strain evidence="3 4">BE105</strain>
        <strain evidence="2">BE69</strain>
    </source>
</reference>